<dbReference type="InterPro" id="IPR017515">
    <property type="entry name" value="MeMalonyl-CoA_epimerase"/>
</dbReference>
<evidence type="ECO:0000256" key="1">
    <source>
        <dbReference type="ARBA" id="ARBA00004240"/>
    </source>
</evidence>
<dbReference type="NCBIfam" id="TIGR03081">
    <property type="entry name" value="metmalonyl_epim"/>
    <property type="match status" value="1"/>
</dbReference>
<dbReference type="SUPFAM" id="SSF55785">
    <property type="entry name" value="PYP-like sensor domain (PAS domain)"/>
    <property type="match status" value="1"/>
</dbReference>
<dbReference type="PROSITE" id="PS50112">
    <property type="entry name" value="PAS"/>
    <property type="match status" value="1"/>
</dbReference>
<dbReference type="InterPro" id="IPR013244">
    <property type="entry name" value="Sec39_domain"/>
</dbReference>
<dbReference type="Gene3D" id="1.10.510.10">
    <property type="entry name" value="Transferase(Phosphotransferase) domain 1"/>
    <property type="match status" value="1"/>
</dbReference>
<dbReference type="CDD" id="cd00130">
    <property type="entry name" value="PAS"/>
    <property type="match status" value="1"/>
</dbReference>
<keyword evidence="5" id="KW-0256">Endoplasmic reticulum</keyword>
<keyword evidence="7" id="KW-0413">Isomerase</keyword>
<feature type="compositionally biased region" description="Basic and acidic residues" evidence="14">
    <location>
        <begin position="1182"/>
        <end position="1205"/>
    </location>
</feature>
<evidence type="ECO:0000259" key="15">
    <source>
        <dbReference type="PROSITE" id="PS50011"/>
    </source>
</evidence>
<dbReference type="NCBIfam" id="TIGR00229">
    <property type="entry name" value="sensory_box"/>
    <property type="match status" value="1"/>
</dbReference>
<evidence type="ECO:0000256" key="5">
    <source>
        <dbReference type="ARBA" id="ARBA00022824"/>
    </source>
</evidence>
<evidence type="ECO:0000256" key="6">
    <source>
        <dbReference type="ARBA" id="ARBA00022927"/>
    </source>
</evidence>
<feature type="domain" description="Protein kinase" evidence="15">
    <location>
        <begin position="810"/>
        <end position="1073"/>
    </location>
</feature>
<evidence type="ECO:0000256" key="4">
    <source>
        <dbReference type="ARBA" id="ARBA00022723"/>
    </source>
</evidence>
<evidence type="ECO:0000256" key="2">
    <source>
        <dbReference type="ARBA" id="ARBA00009308"/>
    </source>
</evidence>
<comment type="function">
    <text evidence="10">Methylmalonyl-CoA epimerase involved in propionyl-CoA metabolism.</text>
</comment>
<protein>
    <recommendedName>
        <fullName evidence="12">Methylmalonyl-CoA epimerase, mitochondrial</fullName>
        <ecNumber evidence="11">5.1.99.1</ecNumber>
    </recommendedName>
    <alternativeName>
        <fullName evidence="13">DL-methylmalonyl-CoA racemase</fullName>
    </alternativeName>
</protein>
<dbReference type="PANTHER" id="PTHR15922">
    <property type="entry name" value="NEUROBLASTOMA-AMPLIFIED SEQUENCE"/>
    <property type="match status" value="1"/>
</dbReference>
<dbReference type="CDD" id="cd07249">
    <property type="entry name" value="MMCE"/>
    <property type="match status" value="1"/>
</dbReference>
<dbReference type="InterPro" id="IPR000719">
    <property type="entry name" value="Prot_kinase_dom"/>
</dbReference>
<evidence type="ECO:0000256" key="13">
    <source>
        <dbReference type="ARBA" id="ARBA00081771"/>
    </source>
</evidence>
<dbReference type="Pfam" id="PF00069">
    <property type="entry name" value="Pkinase"/>
    <property type="match status" value="1"/>
</dbReference>
<comment type="similarity">
    <text evidence="2">Belongs to the methylmalonyl-CoA epimerase family.</text>
</comment>
<dbReference type="GO" id="GO:0070939">
    <property type="term" value="C:Dsl1/NZR complex"/>
    <property type="evidence" value="ECO:0007669"/>
    <property type="project" value="TreeGrafter"/>
</dbReference>
<dbReference type="GO" id="GO:0006890">
    <property type="term" value="P:retrograde vesicle-mediated transport, Golgi to endoplasmic reticulum"/>
    <property type="evidence" value="ECO:0007669"/>
    <property type="project" value="InterPro"/>
</dbReference>
<dbReference type="InterPro" id="IPR029068">
    <property type="entry name" value="Glyas_Bleomycin-R_OHBP_Dase"/>
</dbReference>
<feature type="region of interest" description="Disordered" evidence="14">
    <location>
        <begin position="748"/>
        <end position="776"/>
    </location>
</feature>
<feature type="region of interest" description="Disordered" evidence="14">
    <location>
        <begin position="176"/>
        <end position="263"/>
    </location>
</feature>
<dbReference type="PROSITE" id="PS00108">
    <property type="entry name" value="PROTEIN_KINASE_ST"/>
    <property type="match status" value="1"/>
</dbReference>
<evidence type="ECO:0000313" key="19">
    <source>
        <dbReference type="Proteomes" id="UP000242875"/>
    </source>
</evidence>
<dbReference type="GO" id="GO:0000149">
    <property type="term" value="F:SNARE binding"/>
    <property type="evidence" value="ECO:0007669"/>
    <property type="project" value="TreeGrafter"/>
</dbReference>
<dbReference type="PROSITE" id="PS51819">
    <property type="entry name" value="VOC"/>
    <property type="match status" value="1"/>
</dbReference>
<accession>A0A261XY29</accession>
<dbReference type="Pfam" id="PF13669">
    <property type="entry name" value="Glyoxalase_4"/>
    <property type="match status" value="1"/>
</dbReference>
<feature type="domain" description="PAS" evidence="16">
    <location>
        <begin position="410"/>
        <end position="444"/>
    </location>
</feature>
<dbReference type="InterPro" id="IPR008271">
    <property type="entry name" value="Ser/Thr_kinase_AS"/>
</dbReference>
<dbReference type="Pfam" id="PF13426">
    <property type="entry name" value="PAS_9"/>
    <property type="match status" value="2"/>
</dbReference>
<proteinExistence type="inferred from homology"/>
<dbReference type="FunFam" id="3.10.180.10:FF:000003">
    <property type="entry name" value="Methylmalonyl-CoA epimerase, mitochondrial"/>
    <property type="match status" value="1"/>
</dbReference>
<dbReference type="Gene3D" id="3.30.450.20">
    <property type="entry name" value="PAS domain"/>
    <property type="match status" value="1"/>
</dbReference>
<keyword evidence="8" id="KW-0170">Cobalt</keyword>
<dbReference type="Gene3D" id="3.30.200.20">
    <property type="entry name" value="Phosphorylase Kinase, domain 1"/>
    <property type="match status" value="1"/>
</dbReference>
<keyword evidence="19" id="KW-1185">Reference proteome</keyword>
<evidence type="ECO:0000259" key="17">
    <source>
        <dbReference type="PROSITE" id="PS51819"/>
    </source>
</evidence>
<evidence type="ECO:0000256" key="8">
    <source>
        <dbReference type="ARBA" id="ARBA00023285"/>
    </source>
</evidence>
<evidence type="ECO:0000256" key="3">
    <source>
        <dbReference type="ARBA" id="ARBA00022448"/>
    </source>
</evidence>
<dbReference type="Gene3D" id="3.10.180.10">
    <property type="entry name" value="2,3-Dihydroxybiphenyl 1,2-Dioxygenase, domain 1"/>
    <property type="match status" value="1"/>
</dbReference>
<evidence type="ECO:0000256" key="9">
    <source>
        <dbReference type="ARBA" id="ARBA00050406"/>
    </source>
</evidence>
<reference evidence="18 19" key="1">
    <citation type="journal article" date="2017" name="Mycologia">
        <title>Bifiguratus adelaidae, gen. et sp. nov., a new member of Mucoromycotina in endophytic and soil-dwelling habitats.</title>
        <authorList>
            <person name="Torres-Cruz T.J."/>
            <person name="Billingsley Tobias T.L."/>
            <person name="Almatruk M."/>
            <person name="Hesse C."/>
            <person name="Kuske C.R."/>
            <person name="Desiro A."/>
            <person name="Benucci G.M."/>
            <person name="Bonito G."/>
            <person name="Stajich J.E."/>
            <person name="Dunlap C."/>
            <person name="Arnold A.E."/>
            <person name="Porras-Alfaro A."/>
        </authorList>
    </citation>
    <scope>NUCLEOTIDE SEQUENCE [LARGE SCALE GENOMIC DNA]</scope>
    <source>
        <strain evidence="18 19">AZ0501</strain>
    </source>
</reference>
<dbReference type="InterPro" id="IPR011009">
    <property type="entry name" value="Kinase-like_dom_sf"/>
</dbReference>
<dbReference type="GO" id="GO:0015031">
    <property type="term" value="P:protein transport"/>
    <property type="evidence" value="ECO:0007669"/>
    <property type="project" value="UniProtKB-KW"/>
</dbReference>
<dbReference type="SUPFAM" id="SSF54593">
    <property type="entry name" value="Glyoxalase/Bleomycin resistance protein/Dihydroxybiphenyl dioxygenase"/>
    <property type="match status" value="1"/>
</dbReference>
<evidence type="ECO:0000256" key="11">
    <source>
        <dbReference type="ARBA" id="ARBA00066411"/>
    </source>
</evidence>
<sequence length="2109" mass="238787">MPFVGAKIPLQYHDGPSEDSPATKEPDYFSTEPSHDSDSLDTVFTPKGLIRLRDDNRSDTSLSEKSAPRNNDDIAKYCDESLHSFSFSSLNNPSMVETRKSIITRSIDYMKTRFQGWKIPEVAFQYLPYEDQWSPSIIQRKGWQTSWSTHNTPRPSVELGKDELAALAGALQSSITSTDNELPSDQPHDSFKQGRISPIMESPTISSSGTPGHVSREGANTPQRPKPRLSRYSLPVIPRTSRLSLHGNDPVQHLHHPHQGQNGPTFHSHSLHLPTRFLPQNQAMVTCNASWNIQVANDIACLMFGYERRALMGMNALDLIAEPFRSRHETLLRKRATEIRNLNADSVKVNDDSRQRGVVLVCGKVIPILKKDGNTSAASLWLKEKMDDFGKPIYIWIFEEIAESFVEMRMDETGTISKVSGAITDLYGYKEAELVGSNIDLIVPIFEEMRVSDSGFMEMTADTDDDDNTSKNEVTRQKAAEMQRLDVHAINKHKFFGSAAKFGAKFPIIAKLQGSPADNEAPSFHLKIISIPTIAGLVTIHESGLIQSCNVVFAKYLFGFDSKEVVERLNIAELLPQFPLFFPPLKDEEEMLTGEIISNTMCRRALAQPWSGMREDEPFANEACSSRALSEALARAMRNSSMEHLSQLADPEPMRRKRRLMTPRTTSGGSLPYIIALHRDGTTFEVQLQIRLVESSEEKLYALWITFDRAQVFAKYGWHDPSTELKQVTPSKEVDDEDALQMRKVPRSDQLRTEGFPSPSETVLIPPTSASPPTSAPIAQKVHQLKRSSREIYPSTPPAASTPPAKFLDYSAIRKRHVNSDKRRARLTHLPHQQRKVVLKYVVKSRILPDCWTKDRFLGLIPLEIHVMHTLRQMPHSNIAFLTDYFEDNDYYYIEMLLHGEGMDLFDYIELHLDMPESEIKSISRQLAEAIAHLHDNIIVHRDIKDENVVLNEGGRVQLIDFGSAAYQTPGKDFDTFCGTLDYAAPEVLQGKAYSGPPQDIWALGILFYTLLYKENPFYNIDEILAREMRVPHIVSEEETLKRHLSEGDFEGALSVAQSYDLSTDIIYQAQWLALKPDDITAESVLNLLPKVKDRFWVLSICLQTLPTDITALRTLLNYGVQLTVSSAIQLSQAETDTASPEDSTPLMAKCWLLCSQYLSRISTFQAIWRCGGENYYKTGTRRAEHAKSPEGEKEEPKEEVKEPAVAEDSEDSKVMVNKAVEDEKPDSFLKAFFIFRDADLVSEAAQYASRGYLDGMQVLFERHSNILMPYRLSILNHIRLSTPPANYAHLLPGVDPSTQTEVSILSRREQPDYSLEKSVRENVQNETEIERNRKAYELQGLSSLDFPANIDSLRAWYDKRIRDVESLTGQANTALVLTNFAIEKGITGLESLREMLYTLNDLLYERYGTKTELNDVGLAEMETYATADLIRLFMRTTTSSRIVQDVRRYVLPLLSQERPQQGSIQRENILYDWILELGQEHLDWCCYIFESSKPTLADDERIIKSDQQLAALVLAVVYGSNELDRLDLLGRIFECLPVFDEDATTDQQLLQTLIVDRPASSWQPQDLYREFKTFNTANLTHYIDMLEADINAAEILSRYQCNSPLRFFIRSRDNHDMQMQLCVRLASQAAGGVESGGGRFDNDDEWALLLDDMLRLGDPEKPFATFKNLSKEEIYVQFATALLRCGKFTLARDVLLPFNAPKPLRFDMVEKIVLEASREFYDNSTSCSVFSGNLKLARDCLQVIPVTPSSQRELDLIDATNLLSGYRLYTKPGINIMPIQIRQITNRLDLIARLLSSNPEAYKQPNKIREIGRKLVEPDDEIADLKVIAMLSNAALGDEGYDNAYDLCILMMEKQAQLVDNHTQLSSQDRKDIQDICWRTCFETGKIDTYSNVTRRLELLGMALTLCPKELMLDVLNVWRKTEVQARNSKMQDTGYMMWNSSARSDIDMASDSEDYSSPKRIRKRDQLRSMSPVWKLGQLNHVAIAVHDIQKSATFYRDTMGAQVSDVTPLPDHGVYTVFVNLGNTKIELLHPLGDQSPIQKFLDKNKDGGIHHICIEVDDIHAALKSLTAKGVRALNPEPKIGAHNKPVVFLHPKDCGGVLVEIEQK</sequence>
<dbReference type="GO" id="GO:0004672">
    <property type="term" value="F:protein kinase activity"/>
    <property type="evidence" value="ECO:0007669"/>
    <property type="project" value="InterPro"/>
</dbReference>
<feature type="domain" description="VOC" evidence="17">
    <location>
        <begin position="1980"/>
        <end position="2109"/>
    </location>
</feature>
<dbReference type="OrthoDB" id="27490at2759"/>
<dbReference type="FunFam" id="1.10.510.10:FF:000320">
    <property type="entry name" value="Serine/threonine protein kinase"/>
    <property type="match status" value="1"/>
</dbReference>
<dbReference type="EMBL" id="MVBO01000102">
    <property type="protein sequence ID" value="OZJ03144.1"/>
    <property type="molecule type" value="Genomic_DNA"/>
</dbReference>
<organism evidence="18 19">
    <name type="scientific">Bifiguratus adelaidae</name>
    <dbReference type="NCBI Taxonomy" id="1938954"/>
    <lineage>
        <taxon>Eukaryota</taxon>
        <taxon>Fungi</taxon>
        <taxon>Fungi incertae sedis</taxon>
        <taxon>Mucoromycota</taxon>
        <taxon>Mucoromycotina</taxon>
        <taxon>Endogonomycetes</taxon>
        <taxon>Endogonales</taxon>
        <taxon>Endogonales incertae sedis</taxon>
        <taxon>Bifiguratus</taxon>
    </lineage>
</organism>
<evidence type="ECO:0000256" key="12">
    <source>
        <dbReference type="ARBA" id="ARBA00071337"/>
    </source>
</evidence>
<comment type="caution">
    <text evidence="18">The sequence shown here is derived from an EMBL/GenBank/DDBJ whole genome shotgun (WGS) entry which is preliminary data.</text>
</comment>
<comment type="subcellular location">
    <subcellularLocation>
        <location evidence="1">Endoplasmic reticulum</location>
    </subcellularLocation>
</comment>
<dbReference type="PANTHER" id="PTHR15922:SF2">
    <property type="entry name" value="NBAS SUBUNIT OF NRZ TETHERING COMPLEX"/>
    <property type="match status" value="1"/>
</dbReference>
<evidence type="ECO:0000259" key="16">
    <source>
        <dbReference type="PROSITE" id="PS50112"/>
    </source>
</evidence>
<gene>
    <name evidence="18" type="ORF">BZG36_04642</name>
</gene>
<dbReference type="SUPFAM" id="SSF56112">
    <property type="entry name" value="Protein kinase-like (PK-like)"/>
    <property type="match status" value="1"/>
</dbReference>
<evidence type="ECO:0000256" key="14">
    <source>
        <dbReference type="SAM" id="MobiDB-lite"/>
    </source>
</evidence>
<comment type="catalytic activity">
    <reaction evidence="9">
        <text>(R)-methylmalonyl-CoA = (S)-methylmalonyl-CoA</text>
        <dbReference type="Rhea" id="RHEA:20553"/>
        <dbReference type="ChEBI" id="CHEBI:57326"/>
        <dbReference type="ChEBI" id="CHEBI:57327"/>
        <dbReference type="EC" id="5.1.99.1"/>
    </reaction>
    <physiologicalReaction direction="right-to-left" evidence="9">
        <dbReference type="Rhea" id="RHEA:20555"/>
    </physiologicalReaction>
</comment>
<name>A0A261XY29_9FUNG</name>
<dbReference type="GO" id="GO:0046872">
    <property type="term" value="F:metal ion binding"/>
    <property type="evidence" value="ECO:0007669"/>
    <property type="project" value="UniProtKB-KW"/>
</dbReference>
<dbReference type="Pfam" id="PF08314">
    <property type="entry name" value="Sec39"/>
    <property type="match status" value="1"/>
</dbReference>
<evidence type="ECO:0000256" key="10">
    <source>
        <dbReference type="ARBA" id="ARBA00053742"/>
    </source>
</evidence>
<feature type="region of interest" description="Disordered" evidence="14">
    <location>
        <begin position="1"/>
        <end position="42"/>
    </location>
</feature>
<feature type="region of interest" description="Disordered" evidence="14">
    <location>
        <begin position="1182"/>
        <end position="1213"/>
    </location>
</feature>
<dbReference type="EC" id="5.1.99.1" evidence="11"/>
<dbReference type="InterPro" id="IPR000014">
    <property type="entry name" value="PAS"/>
</dbReference>
<dbReference type="Proteomes" id="UP000242875">
    <property type="component" value="Unassembled WGS sequence"/>
</dbReference>
<dbReference type="PROSITE" id="PS50011">
    <property type="entry name" value="PROTEIN_KINASE_DOM"/>
    <property type="match status" value="1"/>
</dbReference>
<dbReference type="SMART" id="SM00220">
    <property type="entry name" value="S_TKc"/>
    <property type="match status" value="1"/>
</dbReference>
<keyword evidence="3" id="KW-0813">Transport</keyword>
<feature type="compositionally biased region" description="Basic and acidic residues" evidence="14">
    <location>
        <begin position="21"/>
        <end position="38"/>
    </location>
</feature>
<dbReference type="InterPro" id="IPR037523">
    <property type="entry name" value="VOC_core"/>
</dbReference>
<dbReference type="InterPro" id="IPR035965">
    <property type="entry name" value="PAS-like_dom_sf"/>
</dbReference>
<keyword evidence="6" id="KW-0653">Protein transport</keyword>
<keyword evidence="4" id="KW-0479">Metal-binding</keyword>
<dbReference type="GO" id="GO:0004493">
    <property type="term" value="F:methylmalonyl-CoA epimerase activity"/>
    <property type="evidence" value="ECO:0007669"/>
    <property type="project" value="UniProtKB-EC"/>
</dbReference>
<feature type="compositionally biased region" description="Low complexity" evidence="14">
    <location>
        <begin position="765"/>
        <end position="776"/>
    </location>
</feature>
<evidence type="ECO:0000313" key="18">
    <source>
        <dbReference type="EMBL" id="OZJ03144.1"/>
    </source>
</evidence>
<dbReference type="SMART" id="SM00091">
    <property type="entry name" value="PAS"/>
    <property type="match status" value="3"/>
</dbReference>
<evidence type="ECO:0000256" key="7">
    <source>
        <dbReference type="ARBA" id="ARBA00023235"/>
    </source>
</evidence>
<dbReference type="GO" id="GO:0005524">
    <property type="term" value="F:ATP binding"/>
    <property type="evidence" value="ECO:0007669"/>
    <property type="project" value="InterPro"/>
</dbReference>